<dbReference type="InterPro" id="IPR002293">
    <property type="entry name" value="AA/rel_permease1"/>
</dbReference>
<keyword evidence="4" id="KW-1003">Cell membrane</keyword>
<feature type="transmembrane region" description="Helical" evidence="13">
    <location>
        <begin position="64"/>
        <end position="84"/>
    </location>
</feature>
<dbReference type="InterPro" id="IPR004755">
    <property type="entry name" value="Cat_AA_permease"/>
</dbReference>
<keyword evidence="5 13" id="KW-0812">Transmembrane</keyword>
<feature type="transmembrane region" description="Helical" evidence="13">
    <location>
        <begin position="588"/>
        <end position="608"/>
    </location>
</feature>
<feature type="transmembrane region" description="Helical" evidence="13">
    <location>
        <begin position="532"/>
        <end position="553"/>
    </location>
</feature>
<evidence type="ECO:0000313" key="15">
    <source>
        <dbReference type="Ensembl" id="ENSSTUP00000034975.1"/>
    </source>
</evidence>
<feature type="transmembrane region" description="Helical" evidence="13">
    <location>
        <begin position="251"/>
        <end position="272"/>
    </location>
</feature>
<proteinExistence type="inferred from homology"/>
<dbReference type="PIRSF" id="PIRSF006060">
    <property type="entry name" value="AA_transporter"/>
    <property type="match status" value="1"/>
</dbReference>
<feature type="transmembrane region" description="Helical" evidence="13">
    <location>
        <begin position="166"/>
        <end position="183"/>
    </location>
</feature>
<keyword evidence="16" id="KW-1185">Reference proteome</keyword>
<comment type="catalytic activity">
    <reaction evidence="11">
        <text>L-arginine(in) = L-arginine(out)</text>
        <dbReference type="Rhea" id="RHEA:32143"/>
        <dbReference type="ChEBI" id="CHEBI:32682"/>
    </reaction>
</comment>
<reference evidence="15" key="1">
    <citation type="submission" date="2025-08" db="UniProtKB">
        <authorList>
            <consortium name="Ensembl"/>
        </authorList>
    </citation>
    <scope>IDENTIFICATION</scope>
</reference>
<keyword evidence="3" id="KW-0813">Transport</keyword>
<feature type="transmembrane region" description="Helical" evidence="13">
    <location>
        <begin position="192"/>
        <end position="210"/>
    </location>
</feature>
<evidence type="ECO:0000256" key="9">
    <source>
        <dbReference type="ARBA" id="ARBA00023180"/>
    </source>
</evidence>
<keyword evidence="8 13" id="KW-0472">Membrane</keyword>
<comment type="catalytic activity">
    <reaction evidence="12">
        <text>L-ornithine(in) = L-ornithine(out)</text>
        <dbReference type="Rhea" id="RHEA:71199"/>
        <dbReference type="ChEBI" id="CHEBI:46911"/>
    </reaction>
</comment>
<evidence type="ECO:0000313" key="16">
    <source>
        <dbReference type="Proteomes" id="UP000472277"/>
    </source>
</evidence>
<feature type="transmembrane region" description="Helical" evidence="13">
    <location>
        <begin position="414"/>
        <end position="435"/>
    </location>
</feature>
<dbReference type="Pfam" id="PF13520">
    <property type="entry name" value="AA_permease_2"/>
    <property type="match status" value="1"/>
</dbReference>
<sequence length="631" mass="68542">MVEKMASFGRILLRRRALDFSDEGTRFARCLSTLDLVALGVGSTLGAGVYVLAGEVAREKAGPAIVLCFLIAALSSMLAGLCYAEFGARVPKTGSAYLYSYVTVGEIWAFITGWNLILSYVIGTASVARAWSSTFDNLVEEKISFFFRSSMAMKVPGGVLAEYPDLFALIIVLLLTGLLAFGVSESALINKIFTGVNLVVLGFIIISGFVKGDPDHWNLTLEDFVNTYPNYNNTTINHVCMVVDKMFGSGGFAPFGLSGILSGAATCFYAFVGFDCIATTSEEAKNPMRSIPVGIVASLLICFFAYFGVSAALTLMMPYYMLNTQSPLPEAFNYVGWDPARYIVAVGSLCALSTSLLGSMFPMPRVIYAMAEDGLLFRGLSRMNTRTKTPLIATIVSGCVASLMAFLFDLAALVDLMSIGTLLAYSLVAICVLILRYQPGTLSSSSQTEKLVELVGGEKVARGDSGDEYDLKDCPLRDKFTPCLLLFPSGALPTKTSGNIVYATTAIISVLITVLCLVLAGKLDELMEVQPVWVTVCVVLALLCALCVIIIWRQPESKEALTFKVPLLPWLPLFSVFVNIYLMMQLDLATWCRFAVWMAIGFAIYFFYGIWHSSAATSSTPGKYEPLKHCY</sequence>
<dbReference type="Pfam" id="PF13906">
    <property type="entry name" value="AA_permease_C"/>
    <property type="match status" value="1"/>
</dbReference>
<evidence type="ECO:0000256" key="1">
    <source>
        <dbReference type="ARBA" id="ARBA00004651"/>
    </source>
</evidence>
<protein>
    <submittedName>
        <fullName evidence="15">Solute carrier family 7 member 3a</fullName>
    </submittedName>
</protein>
<comment type="subcellular location">
    <subcellularLocation>
        <location evidence="1">Cell membrane</location>
        <topology evidence="1">Multi-pass membrane protein</topology>
    </subcellularLocation>
</comment>
<feature type="transmembrane region" description="Helical" evidence="13">
    <location>
        <begin position="565"/>
        <end position="582"/>
    </location>
</feature>
<dbReference type="Gene3D" id="1.20.1740.10">
    <property type="entry name" value="Amino acid/polyamine transporter I"/>
    <property type="match status" value="2"/>
</dbReference>
<dbReference type="InterPro" id="IPR029485">
    <property type="entry name" value="CAT_C"/>
</dbReference>
<dbReference type="NCBIfam" id="TIGR00906">
    <property type="entry name" value="2A0303"/>
    <property type="match status" value="1"/>
</dbReference>
<evidence type="ECO:0000256" key="11">
    <source>
        <dbReference type="ARBA" id="ARBA00034423"/>
    </source>
</evidence>
<evidence type="ECO:0000259" key="14">
    <source>
        <dbReference type="Pfam" id="PF13906"/>
    </source>
</evidence>
<feature type="transmembrane region" description="Helical" evidence="13">
    <location>
        <begin position="389"/>
        <end position="408"/>
    </location>
</feature>
<comment type="similarity">
    <text evidence="2">Belongs to the amino acid-polyamine-organocation (APC) superfamily. Cationic amino acid transporter (CAT) (TC 2.A.3.3) family.</text>
</comment>
<feature type="transmembrane region" description="Helical" evidence="13">
    <location>
        <begin position="96"/>
        <end position="122"/>
    </location>
</feature>
<feature type="domain" description="Cationic amino acid transporter C-terminal" evidence="14">
    <location>
        <begin position="563"/>
        <end position="613"/>
    </location>
</feature>
<reference evidence="15" key="2">
    <citation type="submission" date="2025-09" db="UniProtKB">
        <authorList>
            <consortium name="Ensembl"/>
        </authorList>
    </citation>
    <scope>IDENTIFICATION</scope>
</reference>
<evidence type="ECO:0000256" key="6">
    <source>
        <dbReference type="ARBA" id="ARBA00022970"/>
    </source>
</evidence>
<dbReference type="PANTHER" id="PTHR43243">
    <property type="entry name" value="INNER MEMBRANE TRANSPORTER YGJI-RELATED"/>
    <property type="match status" value="1"/>
</dbReference>
<keyword evidence="7 13" id="KW-1133">Transmembrane helix</keyword>
<dbReference type="AlphaFoldDB" id="A0A673YL33"/>
<evidence type="ECO:0000256" key="7">
    <source>
        <dbReference type="ARBA" id="ARBA00022989"/>
    </source>
</evidence>
<gene>
    <name evidence="15" type="primary">SLC7A3</name>
    <name evidence="15" type="synonym">LOC115204473</name>
</gene>
<evidence type="ECO:0000256" key="10">
    <source>
        <dbReference type="ARBA" id="ARBA00034422"/>
    </source>
</evidence>
<comment type="catalytic activity">
    <reaction evidence="10">
        <text>L-lysine(in) = L-lysine(out)</text>
        <dbReference type="Rhea" id="RHEA:70935"/>
        <dbReference type="ChEBI" id="CHEBI:32551"/>
    </reaction>
</comment>
<name>A0A673YL33_SALTR</name>
<dbReference type="GeneTree" id="ENSGT00940000154651"/>
<evidence type="ECO:0000256" key="12">
    <source>
        <dbReference type="ARBA" id="ARBA00034450"/>
    </source>
</evidence>
<evidence type="ECO:0000256" key="13">
    <source>
        <dbReference type="SAM" id="Phobius"/>
    </source>
</evidence>
<organism evidence="15 16">
    <name type="scientific">Salmo trutta</name>
    <name type="common">Brown trout</name>
    <dbReference type="NCBI Taxonomy" id="8032"/>
    <lineage>
        <taxon>Eukaryota</taxon>
        <taxon>Metazoa</taxon>
        <taxon>Chordata</taxon>
        <taxon>Craniata</taxon>
        <taxon>Vertebrata</taxon>
        <taxon>Euteleostomi</taxon>
        <taxon>Actinopterygii</taxon>
        <taxon>Neopterygii</taxon>
        <taxon>Teleostei</taxon>
        <taxon>Protacanthopterygii</taxon>
        <taxon>Salmoniformes</taxon>
        <taxon>Salmonidae</taxon>
        <taxon>Salmoninae</taxon>
        <taxon>Salmo</taxon>
    </lineage>
</organism>
<evidence type="ECO:0000256" key="2">
    <source>
        <dbReference type="ARBA" id="ARBA00008572"/>
    </source>
</evidence>
<dbReference type="PANTHER" id="PTHR43243:SF20">
    <property type="entry name" value="CATIONIC AMINO ACID TRANSPORTER 3"/>
    <property type="match status" value="1"/>
</dbReference>
<dbReference type="GO" id="GO:0005886">
    <property type="term" value="C:plasma membrane"/>
    <property type="evidence" value="ECO:0007669"/>
    <property type="project" value="UniProtKB-SubCell"/>
</dbReference>
<dbReference type="FunFam" id="1.20.1740.10:FF:000009">
    <property type="entry name" value="Low affinity cationic amino acid transporter 2"/>
    <property type="match status" value="1"/>
</dbReference>
<evidence type="ECO:0000256" key="8">
    <source>
        <dbReference type="ARBA" id="ARBA00023136"/>
    </source>
</evidence>
<evidence type="ECO:0000256" key="3">
    <source>
        <dbReference type="ARBA" id="ARBA00022448"/>
    </source>
</evidence>
<keyword evidence="9" id="KW-0325">Glycoprotein</keyword>
<dbReference type="Proteomes" id="UP000472277">
    <property type="component" value="Chromosome 12"/>
</dbReference>
<feature type="transmembrane region" description="Helical" evidence="13">
    <location>
        <begin position="342"/>
        <end position="368"/>
    </location>
</feature>
<dbReference type="GO" id="GO:0061459">
    <property type="term" value="F:L-arginine transmembrane transporter activity"/>
    <property type="evidence" value="ECO:0007669"/>
    <property type="project" value="UniProtKB-ARBA"/>
</dbReference>
<evidence type="ECO:0000256" key="5">
    <source>
        <dbReference type="ARBA" id="ARBA00022692"/>
    </source>
</evidence>
<accession>A0A673YL33</accession>
<dbReference type="Ensembl" id="ENSSTUT00000036550.1">
    <property type="protein sequence ID" value="ENSSTUP00000034975.1"/>
    <property type="gene ID" value="ENSSTUG00000014590.1"/>
</dbReference>
<dbReference type="FunFam" id="1.20.1740.10:FF:000024">
    <property type="entry name" value="High affinity cationic amino acid transporter 1"/>
    <property type="match status" value="1"/>
</dbReference>
<feature type="transmembrane region" description="Helical" evidence="13">
    <location>
        <begin position="293"/>
        <end position="322"/>
    </location>
</feature>
<evidence type="ECO:0000256" key="4">
    <source>
        <dbReference type="ARBA" id="ARBA00022475"/>
    </source>
</evidence>
<feature type="transmembrane region" description="Helical" evidence="13">
    <location>
        <begin position="500"/>
        <end position="520"/>
    </location>
</feature>
<keyword evidence="6" id="KW-0029">Amino-acid transport</keyword>
<feature type="transmembrane region" description="Helical" evidence="13">
    <location>
        <begin position="34"/>
        <end position="52"/>
    </location>
</feature>